<proteinExistence type="predicted"/>
<evidence type="ECO:0000313" key="2">
    <source>
        <dbReference type="Proteomes" id="UP000002931"/>
    </source>
</evidence>
<organism evidence="1 2">
    <name type="scientific">Maritimibacter alkaliphilus HTCC2654</name>
    <dbReference type="NCBI Taxonomy" id="314271"/>
    <lineage>
        <taxon>Bacteria</taxon>
        <taxon>Pseudomonadati</taxon>
        <taxon>Pseudomonadota</taxon>
        <taxon>Alphaproteobacteria</taxon>
        <taxon>Rhodobacterales</taxon>
        <taxon>Roseobacteraceae</taxon>
        <taxon>Maritimibacter</taxon>
    </lineage>
</organism>
<accession>A3VJA2</accession>
<dbReference type="AlphaFoldDB" id="A3VJA2"/>
<comment type="caution">
    <text evidence="1">The sequence shown here is derived from an EMBL/GenBank/DDBJ whole genome shotgun (WGS) entry which is preliminary data.</text>
</comment>
<keyword evidence="2" id="KW-1185">Reference proteome</keyword>
<dbReference type="HOGENOM" id="CLU_2898932_0_0_5"/>
<gene>
    <name evidence="1" type="ORF">RB2654_22518</name>
</gene>
<reference evidence="1 2" key="1">
    <citation type="journal article" date="2010" name="J. Bacteriol.">
        <title>Genome sequences of Pelagibaca bermudensis HTCC2601T and Maritimibacter alkaliphilus HTCC2654T, the type strains of two marine Roseobacter genera.</title>
        <authorList>
            <person name="Thrash J.C."/>
            <person name="Cho J.C."/>
            <person name="Ferriera S."/>
            <person name="Johnson J."/>
            <person name="Vergin K.L."/>
            <person name="Giovannoni S.J."/>
        </authorList>
    </citation>
    <scope>NUCLEOTIDE SEQUENCE [LARGE SCALE GENOMIC DNA]</scope>
    <source>
        <strain evidence="1 2">HTCC2654</strain>
    </source>
</reference>
<name>A3VJA2_9RHOB</name>
<sequence length="62" mass="7014">MQSVHTQSSTQCLEKWLSSNVEVCFRGEQPIVEYWLGRIEQVVASISTFVDIAVQLIGVLLF</sequence>
<dbReference type="EMBL" id="AAMT01000013">
    <property type="protein sequence ID" value="EAQ11709.1"/>
    <property type="molecule type" value="Genomic_DNA"/>
</dbReference>
<dbReference type="Proteomes" id="UP000002931">
    <property type="component" value="Unassembled WGS sequence"/>
</dbReference>
<evidence type="ECO:0000313" key="1">
    <source>
        <dbReference type="EMBL" id="EAQ11709.1"/>
    </source>
</evidence>
<protein>
    <submittedName>
        <fullName evidence="1">Uncharacterized protein</fullName>
    </submittedName>
</protein>